<dbReference type="Pfam" id="PF04865">
    <property type="entry name" value="Baseplate_J"/>
    <property type="match status" value="1"/>
</dbReference>
<accession>A0ABU5E8G4</accession>
<dbReference type="InterPro" id="IPR058530">
    <property type="entry name" value="Baseplate_J-like_C"/>
</dbReference>
<evidence type="ECO:0000313" key="6">
    <source>
        <dbReference type="Proteomes" id="UP001279642"/>
    </source>
</evidence>
<keyword evidence="6" id="KW-1185">Reference proteome</keyword>
<dbReference type="Pfam" id="PF26078">
    <property type="entry name" value="Baseplate_J_M"/>
    <property type="match status" value="1"/>
</dbReference>
<dbReference type="Pfam" id="PF26079">
    <property type="entry name" value="Baseplate_J_C"/>
    <property type="match status" value="1"/>
</dbReference>
<dbReference type="RefSeq" id="WP_320507340.1">
    <property type="nucleotide sequence ID" value="NZ_JAXCLW010000001.1"/>
</dbReference>
<evidence type="ECO:0000259" key="2">
    <source>
        <dbReference type="Pfam" id="PF04865"/>
    </source>
</evidence>
<protein>
    <submittedName>
        <fullName evidence="5">Baseplate J/gp47 family protein</fullName>
    </submittedName>
</protein>
<sequence>MPFVRPPLTELRSRVRNDFNARLPGADSRLRQSNIRVSADVMAGLAHLVYGALDYLAKQVIPDTAEAQYLERWCNIFGVVRKGAERATGSIRFAGTDGAEIPIGTIAQTGNRGASYRTTAIGVIAGGQAVIAAESIDPGELGNNDAAVKVNLVSALPGIVATAELASEMVGGADDEPDEDLRTRLLLELQKPPAGGNQTDYERWALEVPGVTRAWCSGNEFGPGTVVVRFMMDRVRLEQQGIPTGDSYPNYTDDLKLVADHIAPRRPVTASVFVVAPIPRPIDIVVKALTPDRPEVRAAVEAELRDLFLRSAQPGLTIPRSWLWAAVSTVSGEYSHEIIDPAEDVIISTAEIATLGDLSFVE</sequence>
<reference evidence="5 6" key="1">
    <citation type="journal article" date="2016" name="Antonie Van Leeuwenhoek">
        <title>Dongia soli sp. nov., isolated from soil from Dokdo, Korea.</title>
        <authorList>
            <person name="Kim D.U."/>
            <person name="Lee H."/>
            <person name="Kim H."/>
            <person name="Kim S.G."/>
            <person name="Ka J.O."/>
        </authorList>
    </citation>
    <scope>NUCLEOTIDE SEQUENCE [LARGE SCALE GENOMIC DNA]</scope>
    <source>
        <strain evidence="5 6">D78</strain>
    </source>
</reference>
<evidence type="ECO:0000313" key="5">
    <source>
        <dbReference type="EMBL" id="MDY0882315.1"/>
    </source>
</evidence>
<feature type="domain" description="Baseplate protein J-like barrel" evidence="2">
    <location>
        <begin position="91"/>
        <end position="172"/>
    </location>
</feature>
<evidence type="ECO:0000256" key="1">
    <source>
        <dbReference type="ARBA" id="ARBA00038087"/>
    </source>
</evidence>
<name>A0ABU5E8G4_9PROT</name>
<feature type="domain" description="Baseplate J-like C-terminal" evidence="4">
    <location>
        <begin position="283"/>
        <end position="360"/>
    </location>
</feature>
<feature type="domain" description="Baseplate J-like central" evidence="3">
    <location>
        <begin position="193"/>
        <end position="276"/>
    </location>
</feature>
<dbReference type="PANTHER" id="PTHR37829:SF3">
    <property type="entry name" value="PROTEIN JAYE-RELATED"/>
    <property type="match status" value="1"/>
</dbReference>
<dbReference type="EMBL" id="JAXCLW010000001">
    <property type="protein sequence ID" value="MDY0882315.1"/>
    <property type="molecule type" value="Genomic_DNA"/>
</dbReference>
<dbReference type="InterPro" id="IPR058531">
    <property type="entry name" value="Baseplate_J_M"/>
</dbReference>
<dbReference type="InterPro" id="IPR052399">
    <property type="entry name" value="Phage_Baseplate_Assmbl_Protein"/>
</dbReference>
<gene>
    <name evidence="5" type="ORF">SMD27_05645</name>
</gene>
<dbReference type="PANTHER" id="PTHR37829">
    <property type="entry name" value="PHAGE-LIKE ELEMENT PBSX PROTEIN XKDT"/>
    <property type="match status" value="1"/>
</dbReference>
<dbReference type="InterPro" id="IPR006949">
    <property type="entry name" value="Barrel_Baseplate_J-like"/>
</dbReference>
<evidence type="ECO:0000259" key="3">
    <source>
        <dbReference type="Pfam" id="PF26078"/>
    </source>
</evidence>
<organism evidence="5 6">
    <name type="scientific">Dongia soli</name>
    <dbReference type="NCBI Taxonomy" id="600628"/>
    <lineage>
        <taxon>Bacteria</taxon>
        <taxon>Pseudomonadati</taxon>
        <taxon>Pseudomonadota</taxon>
        <taxon>Alphaproteobacteria</taxon>
        <taxon>Rhodospirillales</taxon>
        <taxon>Dongiaceae</taxon>
        <taxon>Dongia</taxon>
    </lineage>
</organism>
<comment type="similarity">
    <text evidence="1">Belongs to the Mu gp47/PBSX XkdT family.</text>
</comment>
<proteinExistence type="inferred from homology"/>
<dbReference type="Proteomes" id="UP001279642">
    <property type="component" value="Unassembled WGS sequence"/>
</dbReference>
<evidence type="ECO:0000259" key="4">
    <source>
        <dbReference type="Pfam" id="PF26079"/>
    </source>
</evidence>
<comment type="caution">
    <text evidence="5">The sequence shown here is derived from an EMBL/GenBank/DDBJ whole genome shotgun (WGS) entry which is preliminary data.</text>
</comment>